<accession>A0A9W4I012</accession>
<feature type="region of interest" description="Disordered" evidence="1">
    <location>
        <begin position="336"/>
        <end position="414"/>
    </location>
</feature>
<feature type="region of interest" description="Disordered" evidence="1">
    <location>
        <begin position="552"/>
        <end position="612"/>
    </location>
</feature>
<feature type="compositionally biased region" description="Polar residues" evidence="1">
    <location>
        <begin position="839"/>
        <end position="857"/>
    </location>
</feature>
<feature type="compositionally biased region" description="Low complexity" evidence="1">
    <location>
        <begin position="35"/>
        <end position="46"/>
    </location>
</feature>
<feature type="region of interest" description="Disordered" evidence="1">
    <location>
        <begin position="729"/>
        <end position="1093"/>
    </location>
</feature>
<dbReference type="InterPro" id="IPR022047">
    <property type="entry name" value="Microcephalin-like"/>
</dbReference>
<feature type="region of interest" description="Disordered" evidence="1">
    <location>
        <begin position="630"/>
        <end position="661"/>
    </location>
</feature>
<feature type="region of interest" description="Disordered" evidence="1">
    <location>
        <begin position="306"/>
        <end position="325"/>
    </location>
</feature>
<dbReference type="PANTHER" id="PTHR14625">
    <property type="entry name" value="MICROCEPHALIN"/>
    <property type="match status" value="1"/>
</dbReference>
<feature type="compositionally biased region" description="Polar residues" evidence="1">
    <location>
        <begin position="365"/>
        <end position="374"/>
    </location>
</feature>
<dbReference type="InterPro" id="IPR036420">
    <property type="entry name" value="BRCT_dom_sf"/>
</dbReference>
<feature type="compositionally biased region" description="Low complexity" evidence="1">
    <location>
        <begin position="227"/>
        <end position="236"/>
    </location>
</feature>
<feature type="compositionally biased region" description="Polar residues" evidence="1">
    <location>
        <begin position="1386"/>
        <end position="1399"/>
    </location>
</feature>
<gene>
    <name evidence="3" type="ORF">POLS_LOCUS6960</name>
</gene>
<dbReference type="SUPFAM" id="SSF52113">
    <property type="entry name" value="BRCT domain"/>
    <property type="match status" value="1"/>
</dbReference>
<feature type="compositionally biased region" description="Acidic residues" evidence="1">
    <location>
        <begin position="202"/>
        <end position="213"/>
    </location>
</feature>
<dbReference type="Proteomes" id="UP001153618">
    <property type="component" value="Unassembled WGS sequence"/>
</dbReference>
<dbReference type="PANTHER" id="PTHR14625:SF3">
    <property type="entry name" value="MICROCEPHALIN"/>
    <property type="match status" value="1"/>
</dbReference>
<feature type="compositionally biased region" description="Polar residues" evidence="1">
    <location>
        <begin position="907"/>
        <end position="926"/>
    </location>
</feature>
<feature type="region of interest" description="Disordered" evidence="1">
    <location>
        <begin position="498"/>
        <end position="539"/>
    </location>
</feature>
<feature type="compositionally biased region" description="Acidic residues" evidence="1">
    <location>
        <begin position="580"/>
        <end position="598"/>
    </location>
</feature>
<sequence>MARAAVIPQSPAKRTGRTSTQSTAAADAKRKVPRKATPAPRTATPALNVDSDDTDDELGFVTSSAKPRARPAARPATKPKAPAASRSKTVKTERVDTPAKIAPSDIETPKKRVGRPRKTPIPEEKTAPKPETAGKTRGRPKATTTAPKAVAPVNTRRTRMASEAAEEMKPTNIKISTSSIMRSNILRGPAKKKTVTFQELSASEEDEEEEELGVPEAPAAGRKRAAPKAAGSAKAGLRATPVRKPAASGTRGRKPAATKKGAAKPLSPKKDKQVAKSLSSYVSSDDEDELNTIKAESSSPVRLVVHSPAKQNLENTGLSSPVRRVNFTPKKAASLIDENGEPKLPTPKHGSSGIGLGSPVRKINFTPNRSQHSAADNGHLALPPGNSINLGESKFMGSPARRAPTSSPFKFSLRETPNRAGSLFLDNVNSVSAPDFAPANASPLKMSPKKANLGASFSQSTQKPSDAPVLARTPLFQSPAKRIASPFKSSIFSTHASFGQSKITDSDGTPTKDLEVEETTTPKSSPLQRQQPEDTYEEECDLAQDVARDIFNIDIELSGDEKSSSPPPAQQETAAPQSDDGQDLDDAAVETEAEEFTDSENPRNAELEHEVLYEYEEPETLCFDEMEEAILAPEESDDQATQTDSEFEHEQGDNERDHYEYEEPESLCFDAMEDAEMEMAGTRSQDMPEELVSESESFIQDVPFEYEEAETLCFDIMEDEYLADDDMLHPSIETVDSEAEDMDGLGYEDSDQETQLDEHTHGSTAYESPDRSSAPLQHIESDELDVEDQLADEVMRDDIQAEESEPISETGRYPLSPRQDSQLEDAPSSVSRTHPAVTPTMSSPRTRETTPVSTNRPGDTENDNDPTPRMKNVPATATPSPSPSPSEDQVSYTPDAQASSPALMVPMSSNSSIAPDQHKTTTQSDVGFTPLAQRFGRWEQDTPSQRRSLRPRRRGVFSLVGPLDRTSVEAPATQNGVSYPDLSKSPLANNSSLFAELPHQLQSEDTTMRPEHSQKPRTSTGHERRRSSVSSTKHAEIFEDPISEKTQPPNDRRSLNKQPIPAAQHLQDQETDDKENCEPENLPVTPIKSRPQIEELRTVHTVSKVPLKGEGEISPLKVSRKRGLSLSATSPTRSSPRVRKPTVMALNDSVPVLPPPRKAPRVSGGSPTPKRRSITGRRSSGRGPVMAPPSTSAPTASPAKKARRSISAEQKALHGAVVHVDVHTTEGEDASGIFVELLQQMGARCVKSWSWNPGSSLSPVEGADPKDSRVGITHVVYKDGGLRTLEKVKKARGLVKCVGVGWVLDCERESQWLDETPYAVDSSIIPRGGAKRRKSMEPRALSNVNGTLVRISESPAPSASGRRSGAGQGAVDGFRKITPPTHQPEVPSTPTNQSSSSKYQFPATPGYNFANLDAIGMSPATPGFLGNRSKLVQQSCPPKQSNRGLFPSAKPSKISRDDGDDEESRRQRRFRMEAARRKSLVYKPAVASPLAP</sequence>
<dbReference type="CDD" id="cd17716">
    <property type="entry name" value="BRCT_microcephalin_rpt1"/>
    <property type="match status" value="1"/>
</dbReference>
<evidence type="ECO:0000259" key="2">
    <source>
        <dbReference type="PROSITE" id="PS50172"/>
    </source>
</evidence>
<feature type="compositionally biased region" description="Low complexity" evidence="1">
    <location>
        <begin position="141"/>
        <end position="153"/>
    </location>
</feature>
<evidence type="ECO:0000256" key="1">
    <source>
        <dbReference type="SAM" id="MobiDB-lite"/>
    </source>
</evidence>
<feature type="compositionally biased region" description="Low complexity" evidence="1">
    <location>
        <begin position="62"/>
        <end position="87"/>
    </location>
</feature>
<feature type="region of interest" description="Disordered" evidence="1">
    <location>
        <begin position="1113"/>
        <end position="1207"/>
    </location>
</feature>
<feature type="compositionally biased region" description="Basic and acidic residues" evidence="1">
    <location>
        <begin position="646"/>
        <end position="661"/>
    </location>
</feature>
<feature type="compositionally biased region" description="Polar residues" evidence="1">
    <location>
        <begin position="455"/>
        <end position="464"/>
    </location>
</feature>
<protein>
    <recommendedName>
        <fullName evidence="2">BRCT domain-containing protein</fullName>
    </recommendedName>
</protein>
<proteinExistence type="predicted"/>
<feature type="compositionally biased region" description="Acidic residues" evidence="1">
    <location>
        <begin position="782"/>
        <end position="791"/>
    </location>
</feature>
<feature type="compositionally biased region" description="Polar residues" evidence="1">
    <location>
        <begin position="519"/>
        <end position="530"/>
    </location>
</feature>
<evidence type="ECO:0000313" key="4">
    <source>
        <dbReference type="Proteomes" id="UP001153618"/>
    </source>
</evidence>
<dbReference type="PROSITE" id="PS50172">
    <property type="entry name" value="BRCT"/>
    <property type="match status" value="1"/>
</dbReference>
<feature type="compositionally biased region" description="Low complexity" evidence="1">
    <location>
        <begin position="1354"/>
        <end position="1363"/>
    </location>
</feature>
<comment type="caution">
    <text evidence="3">The sequence shown here is derived from an EMBL/GenBank/DDBJ whole genome shotgun (WGS) entry which is preliminary data.</text>
</comment>
<evidence type="ECO:0000313" key="3">
    <source>
        <dbReference type="EMBL" id="CAG8181330.1"/>
    </source>
</evidence>
<dbReference type="OrthoDB" id="2384350at2759"/>
<feature type="region of interest" description="Disordered" evidence="1">
    <location>
        <begin position="196"/>
        <end position="300"/>
    </location>
</feature>
<feature type="compositionally biased region" description="Polar residues" evidence="1">
    <location>
        <begin position="498"/>
        <end position="509"/>
    </location>
</feature>
<feature type="compositionally biased region" description="Polar residues" evidence="1">
    <location>
        <begin position="887"/>
        <end position="900"/>
    </location>
</feature>
<feature type="region of interest" description="Disordered" evidence="1">
    <location>
        <begin position="1"/>
        <end position="176"/>
    </location>
</feature>
<feature type="compositionally biased region" description="Polar residues" evidence="1">
    <location>
        <begin position="309"/>
        <end position="319"/>
    </location>
</feature>
<organism evidence="3 4">
    <name type="scientific">Penicillium olsonii</name>
    <dbReference type="NCBI Taxonomy" id="99116"/>
    <lineage>
        <taxon>Eukaryota</taxon>
        <taxon>Fungi</taxon>
        <taxon>Dikarya</taxon>
        <taxon>Ascomycota</taxon>
        <taxon>Pezizomycotina</taxon>
        <taxon>Eurotiomycetes</taxon>
        <taxon>Eurotiomycetidae</taxon>
        <taxon>Eurotiales</taxon>
        <taxon>Aspergillaceae</taxon>
        <taxon>Penicillium</taxon>
    </lineage>
</organism>
<feature type="compositionally biased region" description="Basic and acidic residues" evidence="1">
    <location>
        <begin position="120"/>
        <end position="134"/>
    </location>
</feature>
<feature type="region of interest" description="Disordered" evidence="1">
    <location>
        <begin position="1426"/>
        <end position="1476"/>
    </location>
</feature>
<feature type="compositionally biased region" description="Basic and acidic residues" evidence="1">
    <location>
        <begin position="600"/>
        <end position="612"/>
    </location>
</feature>
<feature type="compositionally biased region" description="Polar residues" evidence="1">
    <location>
        <begin position="1126"/>
        <end position="1135"/>
    </location>
</feature>
<dbReference type="GO" id="GO:0000278">
    <property type="term" value="P:mitotic cell cycle"/>
    <property type="evidence" value="ECO:0007669"/>
    <property type="project" value="TreeGrafter"/>
</dbReference>
<keyword evidence="4" id="KW-1185">Reference proteome</keyword>
<feature type="region of interest" description="Disordered" evidence="1">
    <location>
        <begin position="1346"/>
        <end position="1402"/>
    </location>
</feature>
<dbReference type="EMBL" id="CAJVOS010000038">
    <property type="protein sequence ID" value="CAG8181330.1"/>
    <property type="molecule type" value="Genomic_DNA"/>
</dbReference>
<reference evidence="3" key="1">
    <citation type="submission" date="2021-07" db="EMBL/GenBank/DDBJ databases">
        <authorList>
            <person name="Branca A.L. A."/>
        </authorList>
    </citation>
    <scope>NUCLEOTIDE SEQUENCE</scope>
</reference>
<dbReference type="InterPro" id="IPR001357">
    <property type="entry name" value="BRCT_dom"/>
</dbReference>
<dbReference type="Gene3D" id="3.40.50.10190">
    <property type="entry name" value="BRCT domain"/>
    <property type="match status" value="1"/>
</dbReference>
<feature type="region of interest" description="Disordered" evidence="1">
    <location>
        <begin position="432"/>
        <end position="473"/>
    </location>
</feature>
<feature type="domain" description="BRCT" evidence="2">
    <location>
        <begin position="1208"/>
        <end position="1320"/>
    </location>
</feature>
<feature type="compositionally biased region" description="Acidic residues" evidence="1">
    <location>
        <begin position="735"/>
        <end position="755"/>
    </location>
</feature>
<feature type="compositionally biased region" description="Polar residues" evidence="1">
    <location>
        <begin position="1430"/>
        <end position="1443"/>
    </location>
</feature>
<name>A0A9W4I012_PENOL</name>
<feature type="compositionally biased region" description="Low complexity" evidence="1">
    <location>
        <begin position="1176"/>
        <end position="1199"/>
    </location>
</feature>